<evidence type="ECO:0000313" key="1">
    <source>
        <dbReference type="EMBL" id="ANM44908.1"/>
    </source>
</evidence>
<sequence>MLIPVTANNVSPDLHRMQEVGFFFKRPDGSTHSMSVAKTQADNVIQCRDRRGNFIGYWAGPTIGYVNNAGLAVSINPFDNFIVTYTDMDQKKFYVTERRSL</sequence>
<dbReference type="EMBL" id="KU521356">
    <property type="protein sequence ID" value="ANM44908.1"/>
    <property type="molecule type" value="Genomic_DNA"/>
</dbReference>
<evidence type="ECO:0000313" key="2">
    <source>
        <dbReference type="Proteomes" id="UP000224336"/>
    </source>
</evidence>
<protein>
    <submittedName>
        <fullName evidence="1">Uncharacterized protein</fullName>
    </submittedName>
</protein>
<accession>A0A192Y595</accession>
<dbReference type="Proteomes" id="UP000224336">
    <property type="component" value="Segment"/>
</dbReference>
<name>A0A192Y595_9CAUD</name>
<proteinExistence type="predicted"/>
<organism evidence="1 2">
    <name type="scientific">Pseudomonas phage KTN4</name>
    <dbReference type="NCBI Taxonomy" id="1862701"/>
    <lineage>
        <taxon>Viruses</taxon>
        <taxon>Duplodnaviria</taxon>
        <taxon>Heunggongvirae</taxon>
        <taxon>Uroviricota</taxon>
        <taxon>Caudoviricetes</taxon>
        <taxon>Chimalliviridae</taxon>
        <taxon>Phikzvirus</taxon>
        <taxon>Phikzvirus phiKZ</taxon>
    </lineage>
</organism>
<gene>
    <name evidence="1" type="ORF">KTN4_150</name>
</gene>
<reference evidence="1 2" key="1">
    <citation type="journal article" date="2016" name="Sci. Rep.">
        <title>A proposed integrated approach for the preclinical evaluation of phage therapy in Pseudomonas infections.</title>
        <authorList>
            <person name="Danis-Wlodarczyk K."/>
            <person name="Vandenheuvel D."/>
            <person name="Jang H.B."/>
            <person name="Briers Y."/>
            <person name="Olszak T."/>
            <person name="Arabski M."/>
            <person name="Wasik S."/>
            <person name="Drabik M."/>
            <person name="Higgins G."/>
            <person name="Tyrrell J."/>
            <person name="Harvey B.J."/>
            <person name="Noben J.P."/>
            <person name="Lavigne R."/>
            <person name="Drulis-Kawa Z."/>
        </authorList>
    </citation>
    <scope>NUCLEOTIDE SEQUENCE [LARGE SCALE GENOMIC DNA]</scope>
</reference>